<feature type="domain" description="MoaB/Mog" evidence="3">
    <location>
        <begin position="15"/>
        <end position="159"/>
    </location>
</feature>
<dbReference type="InterPro" id="IPR013484">
    <property type="entry name" value="MoaB_proteobac"/>
</dbReference>
<comment type="pathway">
    <text evidence="2">Cofactor biosynthesis; molybdopterin biosynthesis.</text>
</comment>
<dbReference type="OrthoDB" id="9784492at2"/>
<protein>
    <recommendedName>
        <fullName evidence="1 2">Molybdenum cofactor biosynthesis protein B</fullName>
    </recommendedName>
</protein>
<gene>
    <name evidence="4" type="ORF">SVA_2355</name>
</gene>
<keyword evidence="5" id="KW-1185">Reference proteome</keyword>
<dbReference type="GO" id="GO:0006777">
    <property type="term" value="P:Mo-molybdopterin cofactor biosynthetic process"/>
    <property type="evidence" value="ECO:0007669"/>
    <property type="project" value="UniProtKB-UniRule"/>
</dbReference>
<evidence type="ECO:0000313" key="4">
    <source>
        <dbReference type="EMBL" id="BAU48905.1"/>
    </source>
</evidence>
<dbReference type="NCBIfam" id="TIGR02667">
    <property type="entry name" value="moaB_proteo"/>
    <property type="match status" value="1"/>
</dbReference>
<comment type="function">
    <text evidence="2">May be involved in the biosynthesis of molybdopterin.</text>
</comment>
<dbReference type="GO" id="GO:0005829">
    <property type="term" value="C:cytosol"/>
    <property type="evidence" value="ECO:0007669"/>
    <property type="project" value="TreeGrafter"/>
</dbReference>
<dbReference type="EMBL" id="AP014936">
    <property type="protein sequence ID" value="BAU48905.1"/>
    <property type="molecule type" value="Genomic_DNA"/>
</dbReference>
<keyword evidence="2" id="KW-0501">Molybdenum cofactor biosynthesis</keyword>
<dbReference type="Proteomes" id="UP000218899">
    <property type="component" value="Chromosome"/>
</dbReference>
<organism evidence="4 5">
    <name type="scientific">Sulfurifustis variabilis</name>
    <dbReference type="NCBI Taxonomy" id="1675686"/>
    <lineage>
        <taxon>Bacteria</taxon>
        <taxon>Pseudomonadati</taxon>
        <taxon>Pseudomonadota</taxon>
        <taxon>Gammaproteobacteria</taxon>
        <taxon>Acidiferrobacterales</taxon>
        <taxon>Acidiferrobacteraceae</taxon>
        <taxon>Sulfurifustis</taxon>
    </lineage>
</organism>
<accession>A0A1B4V624</accession>
<dbReference type="PANTHER" id="PTHR43232:SF2">
    <property type="entry name" value="MOLYBDENUM COFACTOR BIOSYNTHESIS PROTEIN B"/>
    <property type="match status" value="1"/>
</dbReference>
<comment type="similarity">
    <text evidence="2">Belongs to the MoaB/Mog family.</text>
</comment>
<dbReference type="InterPro" id="IPR001453">
    <property type="entry name" value="MoaB/Mog_dom"/>
</dbReference>
<evidence type="ECO:0000256" key="1">
    <source>
        <dbReference type="ARBA" id="ARBA00015262"/>
    </source>
</evidence>
<dbReference type="NCBIfam" id="TIGR00177">
    <property type="entry name" value="molyb_syn"/>
    <property type="match status" value="1"/>
</dbReference>
<dbReference type="Gene3D" id="3.40.980.10">
    <property type="entry name" value="MoaB/Mog-like domain"/>
    <property type="match status" value="1"/>
</dbReference>
<evidence type="ECO:0000256" key="2">
    <source>
        <dbReference type="PIRNR" id="PIRNR006443"/>
    </source>
</evidence>
<dbReference type="CDD" id="cd00886">
    <property type="entry name" value="MogA_MoaB"/>
    <property type="match status" value="1"/>
</dbReference>
<dbReference type="UniPathway" id="UPA00344"/>
<dbReference type="InterPro" id="IPR036425">
    <property type="entry name" value="MoaB/Mog-like_dom_sf"/>
</dbReference>
<dbReference type="SMART" id="SM00852">
    <property type="entry name" value="MoCF_biosynth"/>
    <property type="match status" value="1"/>
</dbReference>
<reference evidence="4 5" key="1">
    <citation type="submission" date="2015-08" db="EMBL/GenBank/DDBJ databases">
        <title>Complete genome sequence of Sulfurifustis variabilis.</title>
        <authorList>
            <person name="Miura A."/>
            <person name="Kojima H."/>
            <person name="Fukui M."/>
        </authorList>
    </citation>
    <scope>NUCLEOTIDE SEQUENCE [LARGE SCALE GENOMIC DNA]</scope>
    <source>
        <strain evidence="5">skN76</strain>
    </source>
</reference>
<name>A0A1B4V624_9GAMM</name>
<dbReference type="Pfam" id="PF00994">
    <property type="entry name" value="MoCF_biosynth"/>
    <property type="match status" value="1"/>
</dbReference>
<evidence type="ECO:0000259" key="3">
    <source>
        <dbReference type="SMART" id="SM00852"/>
    </source>
</evidence>
<evidence type="ECO:0000313" key="5">
    <source>
        <dbReference type="Proteomes" id="UP000218899"/>
    </source>
</evidence>
<dbReference type="PANTHER" id="PTHR43232">
    <property type="entry name" value="MOLYBDENUM COFACTOR BIOSYNTHESIS PROTEIN B"/>
    <property type="match status" value="1"/>
</dbReference>
<dbReference type="InterPro" id="IPR012245">
    <property type="entry name" value="MoaB"/>
</dbReference>
<dbReference type="KEGG" id="sva:SVA_2355"/>
<dbReference type="SUPFAM" id="SSF53218">
    <property type="entry name" value="Molybdenum cofactor biosynthesis proteins"/>
    <property type="match status" value="1"/>
</dbReference>
<dbReference type="RefSeq" id="WP_096461371.1">
    <property type="nucleotide sequence ID" value="NZ_AP014936.1"/>
</dbReference>
<dbReference type="AlphaFoldDB" id="A0A1B4V624"/>
<sequence length="180" mass="19340">MTTSTERPFVPLNIAVLTVSDSRTEENDVSGKTLADRIGGAGHRVADKRIVPDDIYKIRAILSAWIADESIQVAITTGGTGVTGRDGTPEAVRPLLDKVLDGFGELFRMISYEEIKTSSLQSRAIAGVANGTYVFCLPGSSGACRTGWDRLISAQLDYRTRPCNLVELMPRLLEGKPGGA</sequence>
<proteinExistence type="inferred from homology"/>
<dbReference type="PIRSF" id="PIRSF006443">
    <property type="entry name" value="MoaB"/>
    <property type="match status" value="1"/>
</dbReference>